<gene>
    <name evidence="1" type="ORF">EVAR_34080_1</name>
</gene>
<keyword evidence="2" id="KW-1185">Reference proteome</keyword>
<reference evidence="1 2" key="1">
    <citation type="journal article" date="2019" name="Commun. Biol.">
        <title>The bagworm genome reveals a unique fibroin gene that provides high tensile strength.</title>
        <authorList>
            <person name="Kono N."/>
            <person name="Nakamura H."/>
            <person name="Ohtoshi R."/>
            <person name="Tomita M."/>
            <person name="Numata K."/>
            <person name="Arakawa K."/>
        </authorList>
    </citation>
    <scope>NUCLEOTIDE SEQUENCE [LARGE SCALE GENOMIC DNA]</scope>
</reference>
<accession>A0A4C1WME9</accession>
<dbReference type="Proteomes" id="UP000299102">
    <property type="component" value="Unassembled WGS sequence"/>
</dbReference>
<comment type="caution">
    <text evidence="1">The sequence shown here is derived from an EMBL/GenBank/DDBJ whole genome shotgun (WGS) entry which is preliminary data.</text>
</comment>
<sequence length="96" mass="10939">MGRGGYPLSSGRKYLRHGSNGHASQLLPVAVCCPEQWRQDNLSSSTVQYSPICALPQLRYSHWDSHWALACTYQTVRDQKLSKNLSWLPARRDTSY</sequence>
<protein>
    <submittedName>
        <fullName evidence="1">Uncharacterized protein</fullName>
    </submittedName>
</protein>
<evidence type="ECO:0000313" key="1">
    <source>
        <dbReference type="EMBL" id="GBP51294.1"/>
    </source>
</evidence>
<dbReference type="EMBL" id="BGZK01000579">
    <property type="protein sequence ID" value="GBP51294.1"/>
    <property type="molecule type" value="Genomic_DNA"/>
</dbReference>
<proteinExistence type="predicted"/>
<evidence type="ECO:0000313" key="2">
    <source>
        <dbReference type="Proteomes" id="UP000299102"/>
    </source>
</evidence>
<dbReference type="AlphaFoldDB" id="A0A4C1WME9"/>
<organism evidence="1 2">
    <name type="scientific">Eumeta variegata</name>
    <name type="common">Bagworm moth</name>
    <name type="synonym">Eumeta japonica</name>
    <dbReference type="NCBI Taxonomy" id="151549"/>
    <lineage>
        <taxon>Eukaryota</taxon>
        <taxon>Metazoa</taxon>
        <taxon>Ecdysozoa</taxon>
        <taxon>Arthropoda</taxon>
        <taxon>Hexapoda</taxon>
        <taxon>Insecta</taxon>
        <taxon>Pterygota</taxon>
        <taxon>Neoptera</taxon>
        <taxon>Endopterygota</taxon>
        <taxon>Lepidoptera</taxon>
        <taxon>Glossata</taxon>
        <taxon>Ditrysia</taxon>
        <taxon>Tineoidea</taxon>
        <taxon>Psychidae</taxon>
        <taxon>Oiketicinae</taxon>
        <taxon>Eumeta</taxon>
    </lineage>
</organism>
<name>A0A4C1WME9_EUMVA</name>